<name>A0A4R4W8U2_9ACTN</name>
<dbReference type="AlphaFoldDB" id="A0A4R4W8U2"/>
<reference evidence="1 2" key="1">
    <citation type="submission" date="2019-02" db="EMBL/GenBank/DDBJ databases">
        <title>Draft genome sequences of novel Actinobacteria.</title>
        <authorList>
            <person name="Sahin N."/>
            <person name="Ay H."/>
            <person name="Saygin H."/>
        </authorList>
    </citation>
    <scope>NUCLEOTIDE SEQUENCE [LARGE SCALE GENOMIC DNA]</scope>
    <source>
        <strain evidence="1 2">16K104</strain>
    </source>
</reference>
<sequence length="165" mass="17750">MTQRRCRSSAPAGVCSAARGVRRSGFVDVIVVEFAVHIAYLDPRTGTGYLVTPRAESDVAALDDPLVGAAWSESLLGGACAKELSLHAADRRYAFERLALDGWVPLHDENGEIEEAGWTTDGRLALCLYGDPPLGEPCMEELNRSLTALDLVAGLHDPAYHRTDG</sequence>
<protein>
    <submittedName>
        <fullName evidence="1">Uncharacterized protein</fullName>
    </submittedName>
</protein>
<gene>
    <name evidence="1" type="ORF">E1218_34520</name>
</gene>
<accession>A0A4R4W8U2</accession>
<dbReference type="Proteomes" id="UP000295172">
    <property type="component" value="Unassembled WGS sequence"/>
</dbReference>
<organism evidence="1 2">
    <name type="scientific">Kribbella turkmenica</name>
    <dbReference type="NCBI Taxonomy" id="2530375"/>
    <lineage>
        <taxon>Bacteria</taxon>
        <taxon>Bacillati</taxon>
        <taxon>Actinomycetota</taxon>
        <taxon>Actinomycetes</taxon>
        <taxon>Propionibacteriales</taxon>
        <taxon>Kribbellaceae</taxon>
        <taxon>Kribbella</taxon>
    </lineage>
</organism>
<dbReference type="OrthoDB" id="3820418at2"/>
<proteinExistence type="predicted"/>
<keyword evidence="2" id="KW-1185">Reference proteome</keyword>
<dbReference type="EMBL" id="SMKR01000267">
    <property type="protein sequence ID" value="TDD13447.1"/>
    <property type="molecule type" value="Genomic_DNA"/>
</dbReference>
<dbReference type="RefSeq" id="WP_132327246.1">
    <property type="nucleotide sequence ID" value="NZ_SMKR01000267.1"/>
</dbReference>
<evidence type="ECO:0000313" key="1">
    <source>
        <dbReference type="EMBL" id="TDD13447.1"/>
    </source>
</evidence>
<comment type="caution">
    <text evidence="1">The sequence shown here is derived from an EMBL/GenBank/DDBJ whole genome shotgun (WGS) entry which is preliminary data.</text>
</comment>
<evidence type="ECO:0000313" key="2">
    <source>
        <dbReference type="Proteomes" id="UP000295172"/>
    </source>
</evidence>